<proteinExistence type="inferred from homology"/>
<keyword evidence="2" id="KW-0175">Coiled coil</keyword>
<name>A0A2S8F076_9BACT</name>
<dbReference type="SUPFAM" id="SSF111369">
    <property type="entry name" value="HlyD-like secretion proteins"/>
    <property type="match status" value="1"/>
</dbReference>
<dbReference type="PANTHER" id="PTHR30469">
    <property type="entry name" value="MULTIDRUG RESISTANCE PROTEIN MDTA"/>
    <property type="match status" value="1"/>
</dbReference>
<dbReference type="Gene3D" id="1.10.287.470">
    <property type="entry name" value="Helix hairpin bin"/>
    <property type="match status" value="1"/>
</dbReference>
<dbReference type="Proteomes" id="UP000240009">
    <property type="component" value="Unassembled WGS sequence"/>
</dbReference>
<dbReference type="InterPro" id="IPR058625">
    <property type="entry name" value="MdtA-like_BSH"/>
</dbReference>
<keyword evidence="3" id="KW-0472">Membrane</keyword>
<dbReference type="InterPro" id="IPR058624">
    <property type="entry name" value="MdtA-like_HH"/>
</dbReference>
<evidence type="ECO:0000313" key="7">
    <source>
        <dbReference type="Proteomes" id="UP000240009"/>
    </source>
</evidence>
<evidence type="ECO:0000259" key="4">
    <source>
        <dbReference type="Pfam" id="PF25876"/>
    </source>
</evidence>
<feature type="transmembrane region" description="Helical" evidence="3">
    <location>
        <begin position="12"/>
        <end position="32"/>
    </location>
</feature>
<reference evidence="6 7" key="1">
    <citation type="submission" date="2018-02" db="EMBL/GenBank/DDBJ databases">
        <title>Comparative genomes isolates from brazilian mangrove.</title>
        <authorList>
            <person name="Araujo J.E."/>
            <person name="Taketani R.G."/>
            <person name="Silva M.C.P."/>
            <person name="Loureco M.V."/>
            <person name="Andreote F.D."/>
        </authorList>
    </citation>
    <scope>NUCLEOTIDE SEQUENCE [LARGE SCALE GENOMIC DNA]</scope>
    <source>
        <strain evidence="6 7">HEX-2 MGV</strain>
    </source>
</reference>
<evidence type="ECO:0000256" key="2">
    <source>
        <dbReference type="SAM" id="Coils"/>
    </source>
</evidence>
<dbReference type="GO" id="GO:0015562">
    <property type="term" value="F:efflux transmembrane transporter activity"/>
    <property type="evidence" value="ECO:0007669"/>
    <property type="project" value="TreeGrafter"/>
</dbReference>
<dbReference type="AlphaFoldDB" id="A0A2S8F076"/>
<dbReference type="Pfam" id="PF25876">
    <property type="entry name" value="HH_MFP_RND"/>
    <property type="match status" value="1"/>
</dbReference>
<protein>
    <submittedName>
        <fullName evidence="6">Efflux RND transporter periplasmic adaptor subunit</fullName>
    </submittedName>
</protein>
<evidence type="ECO:0000259" key="5">
    <source>
        <dbReference type="Pfam" id="PF25917"/>
    </source>
</evidence>
<sequence>MTTNSSKPRYLAGLLLRLAIPCGILAAGWFGFQLLAEKVERPSRPEPRKVLLRSRVEEIEVVDYPVVVKTHAVVQPHNQVTLTSQVSGTVASINASFEVGAYFNKGDVLVEIDPSDYQTALSVSESELEVAKSELKLAKLVEERKLRLVESNAVSQGEVETASASREQAEANVALAETQVEQARLNLGRTKIVAPFDGRVMSKLIGIGQLAGTNTPLGEVFAIDYVEVRLPISGEQREFLELPEFADDAPIAVQLQDGIRQANDSIWNGRIVRTEGVLDADSRDLFAIARIEDPFGRTSGTKPLRIGQPVIASIEGTLLRDVIALPRAAVRQLDQIVLVNQENQTLLPLMVEPLWSDAEKVIVPSKSVPKGMWLATTPMVFTPKGAKIEIIPPANPTITIAESTSLETDESVTN</sequence>
<comment type="caution">
    <text evidence="6">The sequence shown here is derived from an EMBL/GenBank/DDBJ whole genome shotgun (WGS) entry which is preliminary data.</text>
</comment>
<feature type="domain" description="Multidrug resistance protein MdtA-like alpha-helical hairpin" evidence="4">
    <location>
        <begin position="124"/>
        <end position="188"/>
    </location>
</feature>
<accession>A0A2S8F076</accession>
<dbReference type="GO" id="GO:1990281">
    <property type="term" value="C:efflux pump complex"/>
    <property type="evidence" value="ECO:0007669"/>
    <property type="project" value="TreeGrafter"/>
</dbReference>
<feature type="coiled-coil region" evidence="2">
    <location>
        <begin position="123"/>
        <end position="186"/>
    </location>
</feature>
<dbReference type="Pfam" id="PF25917">
    <property type="entry name" value="BSH_RND"/>
    <property type="match status" value="1"/>
</dbReference>
<evidence type="ECO:0000256" key="3">
    <source>
        <dbReference type="SAM" id="Phobius"/>
    </source>
</evidence>
<dbReference type="Gene3D" id="2.40.50.100">
    <property type="match status" value="1"/>
</dbReference>
<organism evidence="6 7">
    <name type="scientific">Blastopirellula marina</name>
    <dbReference type="NCBI Taxonomy" id="124"/>
    <lineage>
        <taxon>Bacteria</taxon>
        <taxon>Pseudomonadati</taxon>
        <taxon>Planctomycetota</taxon>
        <taxon>Planctomycetia</taxon>
        <taxon>Pirellulales</taxon>
        <taxon>Pirellulaceae</taxon>
        <taxon>Blastopirellula</taxon>
    </lineage>
</organism>
<dbReference type="Gene3D" id="2.40.30.170">
    <property type="match status" value="1"/>
</dbReference>
<evidence type="ECO:0000256" key="1">
    <source>
        <dbReference type="ARBA" id="ARBA00009477"/>
    </source>
</evidence>
<gene>
    <name evidence="6" type="ORF">C5Y96_24855</name>
</gene>
<dbReference type="EMBL" id="PUIA01000081">
    <property type="protein sequence ID" value="PQO25565.1"/>
    <property type="molecule type" value="Genomic_DNA"/>
</dbReference>
<feature type="domain" description="Multidrug resistance protein MdtA-like barrel-sandwich hybrid" evidence="5">
    <location>
        <begin position="78"/>
        <end position="217"/>
    </location>
</feature>
<dbReference type="InterPro" id="IPR006143">
    <property type="entry name" value="RND_pump_MFP"/>
</dbReference>
<comment type="similarity">
    <text evidence="1">Belongs to the membrane fusion protein (MFP) (TC 8.A.1) family.</text>
</comment>
<dbReference type="NCBIfam" id="TIGR01730">
    <property type="entry name" value="RND_mfp"/>
    <property type="match status" value="1"/>
</dbReference>
<keyword evidence="3" id="KW-1133">Transmembrane helix</keyword>
<dbReference type="PANTHER" id="PTHR30469:SF12">
    <property type="entry name" value="MULTIDRUG RESISTANCE PROTEIN MDTA"/>
    <property type="match status" value="1"/>
</dbReference>
<keyword evidence="3" id="KW-0812">Transmembrane</keyword>
<evidence type="ECO:0000313" key="6">
    <source>
        <dbReference type="EMBL" id="PQO25565.1"/>
    </source>
</evidence>